<dbReference type="PANTHER" id="PTHR15599:SF1">
    <property type="entry name" value="RADIAL SPOKE HEAD 14 HOMOLOG"/>
    <property type="match status" value="1"/>
</dbReference>
<dbReference type="AlphaFoldDB" id="A0A8K0P4U3"/>
<gene>
    <name evidence="1" type="ORF">J437_LFUL018508</name>
</gene>
<reference evidence="1" key="1">
    <citation type="submission" date="2013-04" db="EMBL/GenBank/DDBJ databases">
        <authorList>
            <person name="Qu J."/>
            <person name="Murali S.C."/>
            <person name="Bandaranaike D."/>
            <person name="Bellair M."/>
            <person name="Blankenburg K."/>
            <person name="Chao H."/>
            <person name="Dinh H."/>
            <person name="Doddapaneni H."/>
            <person name="Downs B."/>
            <person name="Dugan-Rocha S."/>
            <person name="Elkadiri S."/>
            <person name="Gnanaolivu R.D."/>
            <person name="Hernandez B."/>
            <person name="Javaid M."/>
            <person name="Jayaseelan J.C."/>
            <person name="Lee S."/>
            <person name="Li M."/>
            <person name="Ming W."/>
            <person name="Munidasa M."/>
            <person name="Muniz J."/>
            <person name="Nguyen L."/>
            <person name="Ongeri F."/>
            <person name="Osuji N."/>
            <person name="Pu L.-L."/>
            <person name="Puazo M."/>
            <person name="Qu C."/>
            <person name="Quiroz J."/>
            <person name="Raj R."/>
            <person name="Weissenberger G."/>
            <person name="Xin Y."/>
            <person name="Zou X."/>
            <person name="Han Y."/>
            <person name="Richards S."/>
            <person name="Worley K."/>
            <person name="Muzny D."/>
            <person name="Gibbs R."/>
        </authorList>
    </citation>
    <scope>NUCLEOTIDE SEQUENCE</scope>
    <source>
        <strain evidence="1">Sampled in the wild</strain>
    </source>
</reference>
<dbReference type="Gene3D" id="1.25.10.10">
    <property type="entry name" value="Leucine-rich Repeat Variant"/>
    <property type="match status" value="1"/>
</dbReference>
<dbReference type="InterPro" id="IPR042856">
    <property type="entry name" value="RSP14"/>
</dbReference>
<dbReference type="PANTHER" id="PTHR15599">
    <property type="entry name" value="RTDR1"/>
    <property type="match status" value="1"/>
</dbReference>
<name>A0A8K0P4U3_LADFU</name>
<proteinExistence type="predicted"/>
<evidence type="ECO:0008006" key="3">
    <source>
        <dbReference type="Google" id="ProtNLM"/>
    </source>
</evidence>
<dbReference type="OrthoDB" id="409644at2759"/>
<evidence type="ECO:0000313" key="1">
    <source>
        <dbReference type="EMBL" id="KAG8233152.1"/>
    </source>
</evidence>
<reference evidence="1" key="2">
    <citation type="submission" date="2017-10" db="EMBL/GenBank/DDBJ databases">
        <title>Ladona fulva Genome sequencing and assembly.</title>
        <authorList>
            <person name="Murali S."/>
            <person name="Richards S."/>
            <person name="Bandaranaike D."/>
            <person name="Bellair M."/>
            <person name="Blankenburg K."/>
            <person name="Chao H."/>
            <person name="Dinh H."/>
            <person name="Doddapaneni H."/>
            <person name="Dugan-Rocha S."/>
            <person name="Elkadiri S."/>
            <person name="Gnanaolivu R."/>
            <person name="Hernandez B."/>
            <person name="Skinner E."/>
            <person name="Javaid M."/>
            <person name="Lee S."/>
            <person name="Li M."/>
            <person name="Ming W."/>
            <person name="Munidasa M."/>
            <person name="Muniz J."/>
            <person name="Nguyen L."/>
            <person name="Hughes D."/>
            <person name="Osuji N."/>
            <person name="Pu L.-L."/>
            <person name="Puazo M."/>
            <person name="Qu C."/>
            <person name="Quiroz J."/>
            <person name="Raj R."/>
            <person name="Weissenberger G."/>
            <person name="Xin Y."/>
            <person name="Zou X."/>
            <person name="Han Y."/>
            <person name="Worley K."/>
            <person name="Muzny D."/>
            <person name="Gibbs R."/>
        </authorList>
    </citation>
    <scope>NUCLEOTIDE SEQUENCE</scope>
    <source>
        <strain evidence="1">Sampled in the wild</strain>
    </source>
</reference>
<keyword evidence="2" id="KW-1185">Reference proteome</keyword>
<accession>A0A8K0P4U3</accession>
<dbReference type="InterPro" id="IPR011989">
    <property type="entry name" value="ARM-like"/>
</dbReference>
<comment type="caution">
    <text evidence="1">The sequence shown here is derived from an EMBL/GenBank/DDBJ whole genome shotgun (WGS) entry which is preliminary data.</text>
</comment>
<evidence type="ECO:0000313" key="2">
    <source>
        <dbReference type="Proteomes" id="UP000792457"/>
    </source>
</evidence>
<dbReference type="SUPFAM" id="SSF48371">
    <property type="entry name" value="ARM repeat"/>
    <property type="match status" value="1"/>
</dbReference>
<dbReference type="InterPro" id="IPR016024">
    <property type="entry name" value="ARM-type_fold"/>
</dbReference>
<dbReference type="Proteomes" id="UP000792457">
    <property type="component" value="Unassembled WGS sequence"/>
</dbReference>
<sequence>MYDQHEALSLRGMHILSELLESKLSEIRTAAAACISALLTNPDGKTVANEMDLLKLLLPILFSEDRAESANAAGCITFMTTTTPAKLRAVELDIIGRLLFLAGDFHCLQPQLHCIKALTNIAEAPKGREILRQYGTDKIRSIPSQNEEIVERSICTLIGVIQWKP</sequence>
<dbReference type="EMBL" id="KZ308690">
    <property type="protein sequence ID" value="KAG8233152.1"/>
    <property type="molecule type" value="Genomic_DNA"/>
</dbReference>
<protein>
    <recommendedName>
        <fullName evidence="3">Rhabdoid tumor deletion region protein 1</fullName>
    </recommendedName>
</protein>
<organism evidence="1 2">
    <name type="scientific">Ladona fulva</name>
    <name type="common">Scarce chaser dragonfly</name>
    <name type="synonym">Libellula fulva</name>
    <dbReference type="NCBI Taxonomy" id="123851"/>
    <lineage>
        <taxon>Eukaryota</taxon>
        <taxon>Metazoa</taxon>
        <taxon>Ecdysozoa</taxon>
        <taxon>Arthropoda</taxon>
        <taxon>Hexapoda</taxon>
        <taxon>Insecta</taxon>
        <taxon>Pterygota</taxon>
        <taxon>Palaeoptera</taxon>
        <taxon>Odonata</taxon>
        <taxon>Epiprocta</taxon>
        <taxon>Anisoptera</taxon>
        <taxon>Libelluloidea</taxon>
        <taxon>Libellulidae</taxon>
        <taxon>Ladona</taxon>
    </lineage>
</organism>